<accession>A0A1Q9E2W4</accession>
<feature type="compositionally biased region" description="Basic and acidic residues" evidence="1">
    <location>
        <begin position="41"/>
        <end position="50"/>
    </location>
</feature>
<feature type="region of interest" description="Disordered" evidence="1">
    <location>
        <begin position="235"/>
        <end position="284"/>
    </location>
</feature>
<feature type="compositionally biased region" description="Basic and acidic residues" evidence="1">
    <location>
        <begin position="1487"/>
        <end position="1500"/>
    </location>
</feature>
<evidence type="ECO:0000313" key="2">
    <source>
        <dbReference type="EMBL" id="OLQ01743.1"/>
    </source>
</evidence>
<feature type="compositionally biased region" description="Low complexity" evidence="1">
    <location>
        <begin position="967"/>
        <end position="979"/>
    </location>
</feature>
<feature type="compositionally biased region" description="Basic and acidic residues" evidence="1">
    <location>
        <begin position="1812"/>
        <end position="1828"/>
    </location>
</feature>
<feature type="compositionally biased region" description="Basic and acidic residues" evidence="1">
    <location>
        <begin position="1790"/>
        <end position="1801"/>
    </location>
</feature>
<feature type="compositionally biased region" description="Basic and acidic residues" evidence="1">
    <location>
        <begin position="317"/>
        <end position="329"/>
    </location>
</feature>
<feature type="compositionally biased region" description="Low complexity" evidence="1">
    <location>
        <begin position="1024"/>
        <end position="1051"/>
    </location>
</feature>
<feature type="compositionally biased region" description="Basic and acidic residues" evidence="1">
    <location>
        <begin position="1601"/>
        <end position="1612"/>
    </location>
</feature>
<dbReference type="OMA" id="VPLGTHK"/>
<feature type="compositionally biased region" description="Low complexity" evidence="1">
    <location>
        <begin position="894"/>
        <end position="912"/>
    </location>
</feature>
<feature type="region of interest" description="Disordered" evidence="1">
    <location>
        <begin position="849"/>
        <end position="1155"/>
    </location>
</feature>
<feature type="compositionally biased region" description="Basic and acidic residues" evidence="1">
    <location>
        <begin position="993"/>
        <end position="1005"/>
    </location>
</feature>
<dbReference type="InterPro" id="IPR019129">
    <property type="entry name" value="Folate-sensitive_fs_Fra10Ac1"/>
</dbReference>
<feature type="region of interest" description="Disordered" evidence="1">
    <location>
        <begin position="1163"/>
        <end position="1182"/>
    </location>
</feature>
<reference evidence="2 3" key="1">
    <citation type="submission" date="2016-02" db="EMBL/GenBank/DDBJ databases">
        <title>Genome analysis of coral dinoflagellate symbionts highlights evolutionary adaptations to a symbiotic lifestyle.</title>
        <authorList>
            <person name="Aranda M."/>
            <person name="Li Y."/>
            <person name="Liew Y.J."/>
            <person name="Baumgarten S."/>
            <person name="Simakov O."/>
            <person name="Wilson M."/>
            <person name="Piel J."/>
            <person name="Ashoor H."/>
            <person name="Bougouffa S."/>
            <person name="Bajic V.B."/>
            <person name="Ryu T."/>
            <person name="Ravasi T."/>
            <person name="Bayer T."/>
            <person name="Micklem G."/>
            <person name="Kim H."/>
            <person name="Bhak J."/>
            <person name="Lajeunesse T.C."/>
            <person name="Voolstra C.R."/>
        </authorList>
    </citation>
    <scope>NUCLEOTIDE SEQUENCE [LARGE SCALE GENOMIC DNA]</scope>
    <source>
        <strain evidence="2 3">CCMP2467</strain>
    </source>
</reference>
<evidence type="ECO:0000313" key="3">
    <source>
        <dbReference type="Proteomes" id="UP000186817"/>
    </source>
</evidence>
<feature type="compositionally biased region" description="Low complexity" evidence="1">
    <location>
        <begin position="924"/>
        <end position="939"/>
    </location>
</feature>
<comment type="caution">
    <text evidence="2">The sequence shown here is derived from an EMBL/GenBank/DDBJ whole genome shotgun (WGS) entry which is preliminary data.</text>
</comment>
<feature type="compositionally biased region" description="Basic and acidic residues" evidence="1">
    <location>
        <begin position="1883"/>
        <end position="1903"/>
    </location>
</feature>
<feature type="compositionally biased region" description="Acidic residues" evidence="1">
    <location>
        <begin position="1516"/>
        <end position="1534"/>
    </location>
</feature>
<proteinExistence type="predicted"/>
<protein>
    <submittedName>
        <fullName evidence="2">Protein FRA10AC1</fullName>
    </submittedName>
</protein>
<dbReference type="PANTHER" id="PTHR11567">
    <property type="entry name" value="ACID PHOSPHATASE-RELATED"/>
    <property type="match status" value="1"/>
</dbReference>
<feature type="compositionally biased region" description="Acidic residues" evidence="1">
    <location>
        <begin position="1383"/>
        <end position="1400"/>
    </location>
</feature>
<dbReference type="OrthoDB" id="449077at2759"/>
<feature type="region of interest" description="Disordered" evidence="1">
    <location>
        <begin position="302"/>
        <end position="334"/>
    </location>
</feature>
<feature type="compositionally biased region" description="Low complexity" evidence="1">
    <location>
        <begin position="1077"/>
        <end position="1098"/>
    </location>
</feature>
<feature type="region of interest" description="Disordered" evidence="1">
    <location>
        <begin position="1789"/>
        <end position="1935"/>
    </location>
</feature>
<feature type="compositionally biased region" description="Basic and acidic residues" evidence="1">
    <location>
        <begin position="1214"/>
        <end position="1233"/>
    </location>
</feature>
<feature type="compositionally biased region" description="Low complexity" evidence="1">
    <location>
        <begin position="1189"/>
        <end position="1209"/>
    </location>
</feature>
<feature type="compositionally biased region" description="Low complexity" evidence="1">
    <location>
        <begin position="1303"/>
        <end position="1323"/>
    </location>
</feature>
<name>A0A1Q9E2W4_SYMMI</name>
<feature type="compositionally biased region" description="Basic and acidic residues" evidence="1">
    <location>
        <begin position="1838"/>
        <end position="1871"/>
    </location>
</feature>
<organism evidence="2 3">
    <name type="scientific">Symbiodinium microadriaticum</name>
    <name type="common">Dinoflagellate</name>
    <name type="synonym">Zooxanthella microadriatica</name>
    <dbReference type="NCBI Taxonomy" id="2951"/>
    <lineage>
        <taxon>Eukaryota</taxon>
        <taxon>Sar</taxon>
        <taxon>Alveolata</taxon>
        <taxon>Dinophyceae</taxon>
        <taxon>Suessiales</taxon>
        <taxon>Symbiodiniaceae</taxon>
        <taxon>Symbiodinium</taxon>
    </lineage>
</organism>
<feature type="region of interest" description="Disordered" evidence="1">
    <location>
        <begin position="364"/>
        <end position="419"/>
    </location>
</feature>
<dbReference type="EMBL" id="LSRX01000282">
    <property type="protein sequence ID" value="OLQ01743.1"/>
    <property type="molecule type" value="Genomic_DNA"/>
</dbReference>
<feature type="compositionally biased region" description="Acidic residues" evidence="1">
    <location>
        <begin position="1415"/>
        <end position="1439"/>
    </location>
</feature>
<dbReference type="InterPro" id="IPR050645">
    <property type="entry name" value="Histidine_acid_phosphatase"/>
</dbReference>
<sequence>MQHVFNRPFAKSGQQRYGVPGYGSDDESGPAPLPYGYGELPGDRPTRKRTAAEVRDYGIQQSSYGRARQRAGIDLQQRPTAAETRPRPSLQYHKALLELVKKSRITRMKSDYDILKENHQFLRGSEADDVSWESRLARRYYDRLFKEYVICDLTGYRDGRVGFRWRTETEVLNGRGQFSCGHKHCFVRNELKSYEVDFAYVEERQKRALVKVRLCQDCAFKLHYRRLKKARKRRKEVQAVSGTEKPLNHDLDAEDGIDERQRDKDAAEEGQDAAPTHGSHSVEAPTASDLRLLETLAWQGGKVPLGGAVRPGTAQDAESKEGDGVDRPELPPLPEVIPAAALNPAPMARPGAINPKNLGQALAQALAQKNAEKERQKKGMGAVGTMPLQPAGGVSKDESKTSPAGARPAGTAVPAKTPVVVPPRVRDVPKQPELVSPKAGHSAAIRPPNVHVQAQMKQDWQGGGGGGGGGGKERISETPMIGEVIEWKGKYGWLKPQEPIQHEKASRHGGKIFASVVPELLTADLVGVTELTVGRLVQFHLFSDQSGLGAEEQEIMGAEWENVHVPPQRRGVSTIPPKGSPPLVPGPIPHSPPKAYADATTAEALAVAAAYSQATAATSPALAAYADAAAAEALAAAYREAAVANAANATPALAAAYTEAATAEALAAAYREAAAANAAPASAAYTEAATAEALAAAYADAANAEALAAAYREAAANAAPSVAAYNRATAANAAPQMADLQAATNEALVAAYTEAATNEALVAAYKEAAAANAAPQSTAAYSDAAMTEALAAAVAAAYADAAVAPPAAAATASTVPAADIAAKEASGAASELPPMIMADAASPPAAAPELRALPVPSGSTAGMPAEAPWRLQKEPGSGGAPANSALPLPPPATAPGTPAPVAAQTPVPSVPTSVPPKPEEALRRGQGAEAAEAAPVARARQPEKQERRKGESAYAALEAFSKKKEPVGTGAAPAVAKPPGADKAEAPAARAQRIAESKPEAKAVETKPAALPPAASTARKELPDVVVVASTPVTDTPVTDTPVTTLPVSSPQAKPEVVESKPAKAAPAKDQKEPLDVTVVTSTPVTTTPISSAPAAPAFAKPEVKTVPLGTHKEPAAPGSGPRLPAVPDAPDKPPVEVPAAKRPGPRALPQPKPVLLEGKAVETKPAALPPAASTARKELPDVVVVASTPVTDTPVTDTPVTTLPVSSPQAKPEVVESKPAKAAPAKDQKEPLDVTVVTSTPVTTTPISSAPAAPAFAKPEVKTVPLGTHKVPTQSSVAAAKRPGPRALPQPKSVPVSELKVTAASPPAKAEAKLSAPAAKAPTARRRLEDPGQAPPKRIFDWSLLAKIDSLLLGAESSFFLHRRDDGLRLPGYEPENLESSGSEEDEEEACESDESEESDTAKILAAPGPTDADLQDEEEEEFEEEEEEELEEDDVVEEVDKNDAMAAVVATTRPKAKMPPPPPSREVSEPKAPALSTRAKPPPLPRERRPKLGERRDQELEEPPAAAPEVESKAEEEEAAHEEDEDFNDEEMMATFAAKLQEPTEDAAPPLEARRRPVGSRSEQDSDQKPANIATRAKAKPKPKAWGLPPPLSGKKKAKEADAKPPREPDVEAPLPEASPEVEQPPPPFFDQWLASLKFIAGWNDQKKYEASQVKEAFSEYLATEDIVGKTTVEQLCRTIVPLLLDLERVDTMVVANLKTEVLKTLKIVQVCILRIVTFEMLREASAKADAVQKKGPKGKKVQPEVPPEGAAYLASDITSLAKVIQHFRFDQNFSKGVHELIVAFRKQKADKPRQEKGATKAPPPKKRRVEAEATDKAEAPEKVQATEKLQAPEKAPAEAKAPPEAKAPAEEKVPAPEKAPAPEKDTVPDKAQAPENAQAADRDQAPEKAELPENVAREGGEPPPAAEEENADQEGEGDAGGEPARKKPRLVS</sequence>
<feature type="compositionally biased region" description="Basic and acidic residues" evidence="1">
    <location>
        <begin position="258"/>
        <end position="267"/>
    </location>
</feature>
<dbReference type="GO" id="GO:0016791">
    <property type="term" value="F:phosphatase activity"/>
    <property type="evidence" value="ECO:0007669"/>
    <property type="project" value="TreeGrafter"/>
</dbReference>
<feature type="compositionally biased region" description="Basic and acidic residues" evidence="1">
    <location>
        <begin position="1056"/>
        <end position="1075"/>
    </location>
</feature>
<feature type="region of interest" description="Disordered" evidence="1">
    <location>
        <begin position="1"/>
        <end position="50"/>
    </location>
</feature>
<gene>
    <name evidence="2" type="primary">FRA10AC1</name>
    <name evidence="2" type="ORF">AK812_SmicGene15448</name>
</gene>
<feature type="compositionally biased region" description="Basic and acidic residues" evidence="1">
    <location>
        <begin position="940"/>
        <end position="951"/>
    </location>
</feature>
<evidence type="ECO:0000256" key="1">
    <source>
        <dbReference type="SAM" id="MobiDB-lite"/>
    </source>
</evidence>
<feature type="region of interest" description="Disordered" evidence="1">
    <location>
        <begin position="1267"/>
        <end position="1337"/>
    </location>
</feature>
<feature type="region of interest" description="Disordered" evidence="1">
    <location>
        <begin position="1189"/>
        <end position="1235"/>
    </location>
</feature>
<dbReference type="PANTHER" id="PTHR11567:SF25">
    <property type="entry name" value="PROTEIN FRA10AC1"/>
    <property type="match status" value="1"/>
</dbReference>
<dbReference type="Proteomes" id="UP000186817">
    <property type="component" value="Unassembled WGS sequence"/>
</dbReference>
<feature type="compositionally biased region" description="Acidic residues" evidence="1">
    <location>
        <begin position="1909"/>
        <end position="1922"/>
    </location>
</feature>
<feature type="region of interest" description="Disordered" evidence="1">
    <location>
        <begin position="1365"/>
        <end position="1626"/>
    </location>
</feature>
<dbReference type="Pfam" id="PF09725">
    <property type="entry name" value="Fra10Ac1"/>
    <property type="match status" value="1"/>
</dbReference>
<keyword evidence="3" id="KW-1185">Reference proteome</keyword>